<accession>A0ABT2BIL1</accession>
<keyword evidence="1" id="KW-0732">Signal</keyword>
<protein>
    <recommendedName>
        <fullName evidence="4">DUF4402 domain-containing protein</fullName>
    </recommendedName>
</protein>
<evidence type="ECO:0000313" key="2">
    <source>
        <dbReference type="EMBL" id="MCS0608302.1"/>
    </source>
</evidence>
<comment type="caution">
    <text evidence="2">The sequence shown here is derived from an EMBL/GenBank/DDBJ whole genome shotgun (WGS) entry which is preliminary data.</text>
</comment>
<evidence type="ECO:0008006" key="4">
    <source>
        <dbReference type="Google" id="ProtNLM"/>
    </source>
</evidence>
<dbReference type="Proteomes" id="UP001205861">
    <property type="component" value="Unassembled WGS sequence"/>
</dbReference>
<feature type="signal peptide" evidence="1">
    <location>
        <begin position="1"/>
        <end position="19"/>
    </location>
</feature>
<dbReference type="RefSeq" id="WP_258856011.1">
    <property type="nucleotide sequence ID" value="NZ_JANUGV010000002.1"/>
</dbReference>
<proteinExistence type="predicted"/>
<sequence>MKRYACTVLLCAAAAGALAGPRPLDEGELAQVAGRDGVSFAVRLELNTPGADGGSGDSRLWLGQQVDGRTTYTVVRNLSGVVQMVGLNISAHTAPDGSAYVAIGLPGSTRFTDAGFESLSVQADPRAPVTSSLGRFILNGEMTMQGQLRLWGH</sequence>
<keyword evidence="3" id="KW-1185">Reference proteome</keyword>
<gene>
    <name evidence="2" type="ORF">NX773_09005</name>
</gene>
<evidence type="ECO:0000313" key="3">
    <source>
        <dbReference type="Proteomes" id="UP001205861"/>
    </source>
</evidence>
<dbReference type="EMBL" id="JANUGV010000002">
    <property type="protein sequence ID" value="MCS0608302.1"/>
    <property type="molecule type" value="Genomic_DNA"/>
</dbReference>
<evidence type="ECO:0000256" key="1">
    <source>
        <dbReference type="SAM" id="SignalP"/>
    </source>
</evidence>
<feature type="chain" id="PRO_5047018571" description="DUF4402 domain-containing protein" evidence="1">
    <location>
        <begin position="20"/>
        <end position="153"/>
    </location>
</feature>
<name>A0ABT2BIL1_9BURK</name>
<organism evidence="2 3">
    <name type="scientific">Massilia solisilvae</name>
    <dbReference type="NCBI Taxonomy" id="1811225"/>
    <lineage>
        <taxon>Bacteria</taxon>
        <taxon>Pseudomonadati</taxon>
        <taxon>Pseudomonadota</taxon>
        <taxon>Betaproteobacteria</taxon>
        <taxon>Burkholderiales</taxon>
        <taxon>Oxalobacteraceae</taxon>
        <taxon>Telluria group</taxon>
        <taxon>Massilia</taxon>
    </lineage>
</organism>
<reference evidence="2 3" key="1">
    <citation type="submission" date="2022-08" db="EMBL/GenBank/DDBJ databases">
        <title>Reclassification of Massilia species as members of the genera Telluria, Duganella, Pseudoduganella, Mokoshia gen. nov. and Zemynaea gen. nov. using orthogonal and non-orthogonal genome-based approaches.</title>
        <authorList>
            <person name="Bowman J.P."/>
        </authorList>
    </citation>
    <scope>NUCLEOTIDE SEQUENCE [LARGE SCALE GENOMIC DNA]</scope>
    <source>
        <strain evidence="2 3">JCM 31607</strain>
    </source>
</reference>